<name>A0A4R6WJ71_9PROT</name>
<keyword evidence="7 11" id="KW-0479">Metal-binding</keyword>
<dbReference type="AlphaFoldDB" id="A0A4R6WJ71"/>
<evidence type="ECO:0000313" key="13">
    <source>
        <dbReference type="EMBL" id="TDQ77724.1"/>
    </source>
</evidence>
<evidence type="ECO:0000256" key="11">
    <source>
        <dbReference type="RuleBase" id="RU365090"/>
    </source>
</evidence>
<dbReference type="Pfam" id="PF03454">
    <property type="entry name" value="MoeA_C"/>
    <property type="match status" value="1"/>
</dbReference>
<dbReference type="InterPro" id="IPR036135">
    <property type="entry name" value="MoeA_linker/N_sf"/>
</dbReference>
<dbReference type="GO" id="GO:0006777">
    <property type="term" value="P:Mo-molybdopterin cofactor biosynthetic process"/>
    <property type="evidence" value="ECO:0007669"/>
    <property type="project" value="UniProtKB-UniRule"/>
</dbReference>
<evidence type="ECO:0000256" key="5">
    <source>
        <dbReference type="ARBA" id="ARBA00022505"/>
    </source>
</evidence>
<dbReference type="InterPro" id="IPR005111">
    <property type="entry name" value="MoeA_C_domain_IV"/>
</dbReference>
<evidence type="ECO:0000256" key="9">
    <source>
        <dbReference type="ARBA" id="ARBA00023150"/>
    </source>
</evidence>
<keyword evidence="14" id="KW-1185">Reference proteome</keyword>
<dbReference type="InterPro" id="IPR036425">
    <property type="entry name" value="MoaB/Mog-like_dom_sf"/>
</dbReference>
<keyword evidence="9 11" id="KW-0501">Molybdenum cofactor biosynthesis</keyword>
<dbReference type="PROSITE" id="PS01079">
    <property type="entry name" value="MOCF_BIOSYNTHESIS_2"/>
    <property type="match status" value="1"/>
</dbReference>
<evidence type="ECO:0000256" key="4">
    <source>
        <dbReference type="ARBA" id="ARBA00010763"/>
    </source>
</evidence>
<dbReference type="InterPro" id="IPR036688">
    <property type="entry name" value="MoeA_C_domain_IV_sf"/>
</dbReference>
<comment type="catalytic activity">
    <reaction evidence="10">
        <text>adenylyl-molybdopterin + molybdate = Mo-molybdopterin + AMP + H(+)</text>
        <dbReference type="Rhea" id="RHEA:35047"/>
        <dbReference type="ChEBI" id="CHEBI:15378"/>
        <dbReference type="ChEBI" id="CHEBI:36264"/>
        <dbReference type="ChEBI" id="CHEBI:62727"/>
        <dbReference type="ChEBI" id="CHEBI:71302"/>
        <dbReference type="ChEBI" id="CHEBI:456215"/>
        <dbReference type="EC" id="2.10.1.1"/>
    </reaction>
</comment>
<dbReference type="SUPFAM" id="SSF63867">
    <property type="entry name" value="MoeA C-terminal domain-like"/>
    <property type="match status" value="1"/>
</dbReference>
<gene>
    <name evidence="13" type="ORF">A8950_3879</name>
</gene>
<dbReference type="EMBL" id="SNYW01000014">
    <property type="protein sequence ID" value="TDQ77724.1"/>
    <property type="molecule type" value="Genomic_DNA"/>
</dbReference>
<dbReference type="PANTHER" id="PTHR10192:SF5">
    <property type="entry name" value="GEPHYRIN"/>
    <property type="match status" value="1"/>
</dbReference>
<evidence type="ECO:0000256" key="2">
    <source>
        <dbReference type="ARBA" id="ARBA00002901"/>
    </source>
</evidence>
<evidence type="ECO:0000256" key="10">
    <source>
        <dbReference type="ARBA" id="ARBA00047317"/>
    </source>
</evidence>
<dbReference type="SUPFAM" id="SSF53218">
    <property type="entry name" value="Molybdenum cofactor biosynthesis proteins"/>
    <property type="match status" value="1"/>
</dbReference>
<dbReference type="GO" id="GO:0005829">
    <property type="term" value="C:cytosol"/>
    <property type="evidence" value="ECO:0007669"/>
    <property type="project" value="TreeGrafter"/>
</dbReference>
<dbReference type="Gene3D" id="3.90.105.10">
    <property type="entry name" value="Molybdopterin biosynthesis moea protein, domain 2"/>
    <property type="match status" value="1"/>
</dbReference>
<dbReference type="Gene3D" id="3.40.980.10">
    <property type="entry name" value="MoaB/Mog-like domain"/>
    <property type="match status" value="1"/>
</dbReference>
<dbReference type="PANTHER" id="PTHR10192">
    <property type="entry name" value="MOLYBDOPTERIN BIOSYNTHESIS PROTEIN"/>
    <property type="match status" value="1"/>
</dbReference>
<dbReference type="InterPro" id="IPR038987">
    <property type="entry name" value="MoeA-like"/>
</dbReference>
<comment type="similarity">
    <text evidence="4 11">Belongs to the MoeA family.</text>
</comment>
<keyword evidence="5 11" id="KW-0500">Molybdenum</keyword>
<reference evidence="13 14" key="1">
    <citation type="submission" date="2019-03" db="EMBL/GenBank/DDBJ databases">
        <title>Genomic Encyclopedia of Type Strains, Phase III (KMG-III): the genomes of soil and plant-associated and newly described type strains.</title>
        <authorList>
            <person name="Whitman W."/>
        </authorList>
    </citation>
    <scope>NUCLEOTIDE SEQUENCE [LARGE SCALE GENOMIC DNA]</scope>
    <source>
        <strain evidence="13 14">CGMCC 1.7660</strain>
    </source>
</reference>
<evidence type="ECO:0000256" key="7">
    <source>
        <dbReference type="ARBA" id="ARBA00022723"/>
    </source>
</evidence>
<accession>A0A4R6WJ71</accession>
<dbReference type="InterPro" id="IPR001453">
    <property type="entry name" value="MoaB/Mog_dom"/>
</dbReference>
<evidence type="ECO:0000313" key="14">
    <source>
        <dbReference type="Proteomes" id="UP000295783"/>
    </source>
</evidence>
<dbReference type="Gene3D" id="2.170.190.11">
    <property type="entry name" value="Molybdopterin biosynthesis moea protein, domain 3"/>
    <property type="match status" value="1"/>
</dbReference>
<feature type="domain" description="MoaB/Mog" evidence="12">
    <location>
        <begin position="176"/>
        <end position="313"/>
    </location>
</feature>
<keyword evidence="6 11" id="KW-0808">Transferase</keyword>
<dbReference type="SUPFAM" id="SSF63882">
    <property type="entry name" value="MoeA N-terminal region -like"/>
    <property type="match status" value="1"/>
</dbReference>
<dbReference type="InterPro" id="IPR005110">
    <property type="entry name" value="MoeA_linker/N"/>
</dbReference>
<protein>
    <recommendedName>
        <fullName evidence="11">Molybdopterin molybdenumtransferase</fullName>
        <ecNumber evidence="11">2.10.1.1</ecNumber>
    </recommendedName>
</protein>
<comment type="cofactor">
    <cofactor evidence="1 11">
        <name>Mg(2+)</name>
        <dbReference type="ChEBI" id="CHEBI:18420"/>
    </cofactor>
</comment>
<dbReference type="Pfam" id="PF03453">
    <property type="entry name" value="MoeA_N"/>
    <property type="match status" value="1"/>
</dbReference>
<dbReference type="Proteomes" id="UP000295783">
    <property type="component" value="Unassembled WGS sequence"/>
</dbReference>
<evidence type="ECO:0000256" key="1">
    <source>
        <dbReference type="ARBA" id="ARBA00001946"/>
    </source>
</evidence>
<evidence type="ECO:0000259" key="12">
    <source>
        <dbReference type="SMART" id="SM00852"/>
    </source>
</evidence>
<dbReference type="CDD" id="cd00887">
    <property type="entry name" value="MoeA"/>
    <property type="match status" value="1"/>
</dbReference>
<dbReference type="UniPathway" id="UPA00344"/>
<comment type="function">
    <text evidence="2 11">Catalyzes the insertion of molybdate into adenylated molybdopterin with the concomitant release of AMP.</text>
</comment>
<dbReference type="SMART" id="SM00852">
    <property type="entry name" value="MoCF_biosynth"/>
    <property type="match status" value="1"/>
</dbReference>
<evidence type="ECO:0000256" key="6">
    <source>
        <dbReference type="ARBA" id="ARBA00022679"/>
    </source>
</evidence>
<dbReference type="GO" id="GO:0061599">
    <property type="term" value="F:molybdopterin molybdotransferase activity"/>
    <property type="evidence" value="ECO:0007669"/>
    <property type="project" value="UniProtKB-UniRule"/>
</dbReference>
<dbReference type="RefSeq" id="WP_133615299.1">
    <property type="nucleotide sequence ID" value="NZ_SNYW01000014.1"/>
</dbReference>
<dbReference type="Gene3D" id="2.40.340.10">
    <property type="entry name" value="MoeA, C-terminal, domain IV"/>
    <property type="match status" value="1"/>
</dbReference>
<dbReference type="NCBIfam" id="NF045515">
    <property type="entry name" value="Glp_gephyrin"/>
    <property type="match status" value="1"/>
</dbReference>
<sequence length="404" mass="41825">MLSVAEATQRILAPFRPLASEIVGLDRALGRVLAEPVTGRLDQPPADVTAMDGYAVRAADIATLPTRLRVAGSIAAGTFPQVALNAGEAMRIFTGGFLPAGADTVVIQENCDRDGDVVTVREGSNVPGQHVRRKGNDFRLGGTGVAAGRRLTARDVALAAAMNWPFLAVTRRPRVAILSTGDELQHPGEALGPAQIVASNGFGLAAIVTACGGEPHYLGIARDDLGALDRALASAAGTDLLVTTGGASVGEHDLIQQALIARGAAMDFWKIAMRPGKPVMFGELGAMPVLGLPGNPVSALVTATLFLKPAIERMLGLVAETTPAFARLGAAMKANDQRQDYLRAALAHNADGHLVATPFPQQDSAMLSLIARADCLIIRPPHAPAASAGDLSEILPLAGGCYSL</sequence>
<organism evidence="13 14">
    <name type="scientific">Dongia mobilis</name>
    <dbReference type="NCBI Taxonomy" id="578943"/>
    <lineage>
        <taxon>Bacteria</taxon>
        <taxon>Pseudomonadati</taxon>
        <taxon>Pseudomonadota</taxon>
        <taxon>Alphaproteobacteria</taxon>
        <taxon>Rhodospirillales</taxon>
        <taxon>Dongiaceae</taxon>
        <taxon>Dongia</taxon>
    </lineage>
</organism>
<dbReference type="InterPro" id="IPR008284">
    <property type="entry name" value="MoCF_biosynth_CS"/>
</dbReference>
<evidence type="ECO:0000256" key="3">
    <source>
        <dbReference type="ARBA" id="ARBA00005046"/>
    </source>
</evidence>
<dbReference type="GO" id="GO:0046872">
    <property type="term" value="F:metal ion binding"/>
    <property type="evidence" value="ECO:0007669"/>
    <property type="project" value="UniProtKB-UniRule"/>
</dbReference>
<dbReference type="FunFam" id="3.40.980.10:FF:000004">
    <property type="entry name" value="Molybdopterin molybdenumtransferase"/>
    <property type="match status" value="1"/>
</dbReference>
<comment type="caution">
    <text evidence="13">The sequence shown here is derived from an EMBL/GenBank/DDBJ whole genome shotgun (WGS) entry which is preliminary data.</text>
</comment>
<dbReference type="OrthoDB" id="9804758at2"/>
<keyword evidence="8 11" id="KW-0460">Magnesium</keyword>
<dbReference type="EC" id="2.10.1.1" evidence="11"/>
<proteinExistence type="inferred from homology"/>
<dbReference type="Pfam" id="PF00994">
    <property type="entry name" value="MoCF_biosynth"/>
    <property type="match status" value="1"/>
</dbReference>
<evidence type="ECO:0000256" key="8">
    <source>
        <dbReference type="ARBA" id="ARBA00022842"/>
    </source>
</evidence>
<comment type="pathway">
    <text evidence="3 11">Cofactor biosynthesis; molybdopterin biosynthesis.</text>
</comment>